<sequence length="686" mass="77116">MVSCWTLGAEGVSAELEDASSRHMPQRRQRRLFKTSCIPRDNSIGIHSQNVAGFPKNPEHCATWFSHFRQSEARGIIDLVLLQETRVTLGEAAPLDKLYNSSWGFVHKLGRSLWTESEFSRGGVAILLNPYSTITEMVPWYEDQWTQHWMAVRVCIMGETVLVVNVYAPSTKTEREALVSSLLLILQGYEGPMFAGGDFNCTLEPRLDRSFVSPPGRHDSLALRRLLGRVQLSSVLDGDLEMAEEERDVPAFHAASHTYFYTLPGGGLASSRLDRWYVSSRHADWIRGVALSVPGPAADHNGISIRIGVPRYVVRVRKPRHVYPVPGCANTAAHKAIVAAIKLAQLKADETLSVPPSDYITARRLADWWDEWKIRLRKVLLATTKTARQGMTTSYRQRLRRLYVRLDAALLVARTLDNSPPGAHKDCNKPSTTDTPVGLRRNVAECRRLWQRSKKERLLVQHTYTPGETSRRFFARVATKFQDNTIVSLGGKAAYGPNHSQELADEMEDGWERIMTHSFACPDATATFLSRAVPPGPVDDTTVMSAVSPDEVSAALKRLKRGKAAGPDEINNTFYRDYAEALSPVLATFYTRWLTCSVFPSSFGEANIQCLKKSASSALPLDHRPIALLNSDYKLFTKILSFRLLTFSRRYAKLRLWTAAYMEPLCYFSILPRLTTRCNVHICFPL</sequence>
<evidence type="ECO:0000259" key="1">
    <source>
        <dbReference type="Pfam" id="PF03372"/>
    </source>
</evidence>
<gene>
    <name evidence="2" type="ORF">PM001_LOCUS20529</name>
</gene>
<feature type="domain" description="Endonuclease/exonuclease/phosphatase" evidence="1">
    <location>
        <begin position="49"/>
        <end position="282"/>
    </location>
</feature>
<dbReference type="PANTHER" id="PTHR19446">
    <property type="entry name" value="REVERSE TRANSCRIPTASES"/>
    <property type="match status" value="1"/>
</dbReference>
<dbReference type="AlphaFoldDB" id="A0AAV1UL40"/>
<evidence type="ECO:0000313" key="3">
    <source>
        <dbReference type="Proteomes" id="UP001162060"/>
    </source>
</evidence>
<evidence type="ECO:0000313" key="2">
    <source>
        <dbReference type="EMBL" id="CAK7935379.1"/>
    </source>
</evidence>
<organism evidence="2 3">
    <name type="scientific">Peronospora matthiolae</name>
    <dbReference type="NCBI Taxonomy" id="2874970"/>
    <lineage>
        <taxon>Eukaryota</taxon>
        <taxon>Sar</taxon>
        <taxon>Stramenopiles</taxon>
        <taxon>Oomycota</taxon>
        <taxon>Peronosporomycetes</taxon>
        <taxon>Peronosporales</taxon>
        <taxon>Peronosporaceae</taxon>
        <taxon>Peronospora</taxon>
    </lineage>
</organism>
<dbReference type="SUPFAM" id="SSF56219">
    <property type="entry name" value="DNase I-like"/>
    <property type="match status" value="1"/>
</dbReference>
<comment type="caution">
    <text evidence="2">The sequence shown here is derived from an EMBL/GenBank/DDBJ whole genome shotgun (WGS) entry which is preliminary data.</text>
</comment>
<name>A0AAV1UL40_9STRA</name>
<reference evidence="2" key="1">
    <citation type="submission" date="2024-01" db="EMBL/GenBank/DDBJ databases">
        <authorList>
            <person name="Webb A."/>
        </authorList>
    </citation>
    <scope>NUCLEOTIDE SEQUENCE</scope>
    <source>
        <strain evidence="2">Pm1</strain>
    </source>
</reference>
<dbReference type="Gene3D" id="3.60.10.10">
    <property type="entry name" value="Endonuclease/exonuclease/phosphatase"/>
    <property type="match status" value="1"/>
</dbReference>
<dbReference type="InterPro" id="IPR005135">
    <property type="entry name" value="Endo/exonuclease/phosphatase"/>
</dbReference>
<dbReference type="GO" id="GO:0003824">
    <property type="term" value="F:catalytic activity"/>
    <property type="evidence" value="ECO:0007669"/>
    <property type="project" value="InterPro"/>
</dbReference>
<accession>A0AAV1UL40</accession>
<protein>
    <recommendedName>
        <fullName evidence="1">Endonuclease/exonuclease/phosphatase domain-containing protein</fullName>
    </recommendedName>
</protein>
<proteinExistence type="predicted"/>
<dbReference type="Proteomes" id="UP001162060">
    <property type="component" value="Unassembled WGS sequence"/>
</dbReference>
<dbReference type="EMBL" id="CAKLBY020000221">
    <property type="protein sequence ID" value="CAK7935379.1"/>
    <property type="molecule type" value="Genomic_DNA"/>
</dbReference>
<dbReference type="Pfam" id="PF03372">
    <property type="entry name" value="Exo_endo_phos"/>
    <property type="match status" value="1"/>
</dbReference>
<dbReference type="InterPro" id="IPR036691">
    <property type="entry name" value="Endo/exonu/phosph_ase_sf"/>
</dbReference>